<dbReference type="Proteomes" id="UP000199572">
    <property type="component" value="Unassembled WGS sequence"/>
</dbReference>
<dbReference type="SUPFAM" id="SSF50939">
    <property type="entry name" value="Sialidases"/>
    <property type="match status" value="1"/>
</dbReference>
<keyword evidence="2" id="KW-1185">Reference proteome</keyword>
<dbReference type="Gene3D" id="2.120.10.10">
    <property type="match status" value="1"/>
</dbReference>
<dbReference type="STRING" id="390241.SAMN04488023_10647"/>
<reference evidence="1 2" key="1">
    <citation type="submission" date="2016-10" db="EMBL/GenBank/DDBJ databases">
        <authorList>
            <person name="de Groot N.N."/>
        </authorList>
    </citation>
    <scope>NUCLEOTIDE SEQUENCE [LARGE SCALE GENOMIC DNA]</scope>
    <source>
        <strain evidence="1 2">DSM 18610</strain>
    </source>
</reference>
<gene>
    <name evidence="1" type="ORF">SAMN04488023_10647</name>
</gene>
<dbReference type="InterPro" id="IPR036278">
    <property type="entry name" value="Sialidase_sf"/>
</dbReference>
<protein>
    <submittedName>
        <fullName evidence="1">BNR repeat-containing family member</fullName>
    </submittedName>
</protein>
<name>A0A1H9MMA1_9SPHI</name>
<dbReference type="EMBL" id="FOGG01000006">
    <property type="protein sequence ID" value="SER24812.1"/>
    <property type="molecule type" value="Genomic_DNA"/>
</dbReference>
<dbReference type="AlphaFoldDB" id="A0A1H9MMA1"/>
<dbReference type="Pfam" id="PF15892">
    <property type="entry name" value="BNR_4"/>
    <property type="match status" value="1"/>
</dbReference>
<sequence>MLSLMVWGFSCQAQEGNLVTIAQNGWAKNSVNAVIFRKNSLVSHQGFQYAAYYDENQQVVLAKRKSNAQNWKIQPTPYKGDATDAHKSISIMVDGGGFIHVAWGQHNNPLNYAVGIAPGSLQLGKRLSMVNQKEGNVTYPEFYRLKSGDLLFFYRDGGSGNGNMMINRYSLQTKTWSRVQDNLIDGQGERNAYWQTTIDKNGTLHISWVWRESPDIASNHDMCYARSLDGGKTWQKSNGEKYQLPINKGNAEYLLNIPQKSELINQTSMYADGEGGIFIATYWRNANTAIPQYQIVYKNARGWKNLTANFRKTPFSLSGGGTKKIPISRPQIISWRKNGKQAVAIVFRDLERGNRVSLAINKSIDQNNWEIKDLTGLSVGDWEPSFDTTLWDTKSILNLFVQKVTQVDGEGKADIAPTAVQVLQWKP</sequence>
<proteinExistence type="predicted"/>
<organism evidence="1 2">
    <name type="scientific">Pedobacter rhizosphaerae</name>
    <dbReference type="NCBI Taxonomy" id="390241"/>
    <lineage>
        <taxon>Bacteria</taxon>
        <taxon>Pseudomonadati</taxon>
        <taxon>Bacteroidota</taxon>
        <taxon>Sphingobacteriia</taxon>
        <taxon>Sphingobacteriales</taxon>
        <taxon>Sphingobacteriaceae</taxon>
        <taxon>Pedobacter</taxon>
    </lineage>
</organism>
<evidence type="ECO:0000313" key="1">
    <source>
        <dbReference type="EMBL" id="SER24812.1"/>
    </source>
</evidence>
<dbReference type="OrthoDB" id="223410at2"/>
<accession>A0A1H9MMA1</accession>
<evidence type="ECO:0000313" key="2">
    <source>
        <dbReference type="Proteomes" id="UP000199572"/>
    </source>
</evidence>